<dbReference type="InterPro" id="IPR013096">
    <property type="entry name" value="Cupin_2"/>
</dbReference>
<dbReference type="NCBIfam" id="TIGR03214">
    <property type="entry name" value="ura-cupin"/>
    <property type="match status" value="1"/>
</dbReference>
<keyword evidence="3" id="KW-1185">Reference proteome</keyword>
<evidence type="ECO:0000313" key="3">
    <source>
        <dbReference type="Proteomes" id="UP000182544"/>
    </source>
</evidence>
<keyword evidence="2" id="KW-0378">Hydrolase</keyword>
<dbReference type="PANTHER" id="PTHR34571:SF1">
    <property type="entry name" value="(S)-UREIDOGLYCINE AMINOHYDROLASE"/>
    <property type="match status" value="1"/>
</dbReference>
<dbReference type="InterPro" id="IPR044697">
    <property type="entry name" value="UGlyAH_cupin_C"/>
</dbReference>
<evidence type="ECO:0000313" key="2">
    <source>
        <dbReference type="EMBL" id="SFZ89350.1"/>
    </source>
</evidence>
<feature type="domain" description="Cupin type-2" evidence="1">
    <location>
        <begin position="72"/>
        <end position="115"/>
    </location>
</feature>
<dbReference type="Proteomes" id="UP000182544">
    <property type="component" value="Unassembled WGS sequence"/>
</dbReference>
<dbReference type="InterPro" id="IPR011051">
    <property type="entry name" value="RmlC_Cupin_sf"/>
</dbReference>
<dbReference type="GO" id="GO:0071522">
    <property type="term" value="F:ureidoglycine aminohydrolase activity"/>
    <property type="evidence" value="ECO:0007669"/>
    <property type="project" value="InterPro"/>
</dbReference>
<proteinExistence type="predicted"/>
<dbReference type="SUPFAM" id="SSF51182">
    <property type="entry name" value="RmlC-like cupins"/>
    <property type="match status" value="1"/>
</dbReference>
<dbReference type="CDD" id="cd02212">
    <property type="entry name" value="cupin_UGlyAH_C"/>
    <property type="match status" value="1"/>
</dbReference>
<dbReference type="AlphaFoldDB" id="A0A1K2IAT3"/>
<dbReference type="Gene3D" id="2.60.120.10">
    <property type="entry name" value="Jelly Rolls"/>
    <property type="match status" value="2"/>
</dbReference>
<dbReference type="InterPro" id="IPR014710">
    <property type="entry name" value="RmlC-like_jellyroll"/>
</dbReference>
<dbReference type="Pfam" id="PF07883">
    <property type="entry name" value="Cupin_2"/>
    <property type="match status" value="2"/>
</dbReference>
<dbReference type="PANTHER" id="PTHR34571">
    <property type="entry name" value="(S)-UREIDOGLYCINE AMINOHYDROLASE"/>
    <property type="match status" value="1"/>
</dbReference>
<organism evidence="2 3">
    <name type="scientific">Flaviramulus basaltis</name>
    <dbReference type="NCBI Taxonomy" id="369401"/>
    <lineage>
        <taxon>Bacteria</taxon>
        <taxon>Pseudomonadati</taxon>
        <taxon>Bacteroidota</taxon>
        <taxon>Flavobacteriia</taxon>
        <taxon>Flavobacteriales</taxon>
        <taxon>Flavobacteriaceae</taxon>
        <taxon>Flaviramulus</taxon>
    </lineage>
</organism>
<accession>A0A1K2IAT3</accession>
<dbReference type="STRING" id="369401.SAMN05428642_101185"/>
<reference evidence="2 3" key="1">
    <citation type="submission" date="2016-10" db="EMBL/GenBank/DDBJ databases">
        <authorList>
            <person name="de Groot N.N."/>
        </authorList>
    </citation>
    <scope>NUCLEOTIDE SEQUENCE [LARGE SCALE GENOMIC DNA]</scope>
    <source>
        <strain evidence="2 3">DSM 18180</strain>
    </source>
</reference>
<name>A0A1K2IAT3_9FLAO</name>
<gene>
    <name evidence="2" type="ORF">SAMN05428642_101185</name>
</gene>
<protein>
    <submittedName>
        <fullName evidence="2">(S)-ureidoglycine aminohydrolase</fullName>
    </submittedName>
</protein>
<dbReference type="InterPro" id="IPR017627">
    <property type="entry name" value="UGHY"/>
</dbReference>
<dbReference type="RefSeq" id="WP_216231055.1">
    <property type="nucleotide sequence ID" value="NZ_FPKV01000001.1"/>
</dbReference>
<sequence>MNKIKLTSLSRSVVESDHAVITGDGFVNSKVPGWDNCEVNVVINEAMGANFCQLLITLKDTGKLEGKTKDSQIFFYVLEGECDVKVDNQKNKLEKGSYIYLPIGKEYLFSNAKEGTKLLTFHKVYEPLEGYSVPDVMINNASNINQNIYCEDPNLLMQNLLPDQDNLSFDMAVNIFTYNPGANLPFVETHIMEHGLIYLEGQGIYRLADKWYPIKKGDSIWMAPYCPQWFGALGTEPAVYIYYKNINRFPTTI</sequence>
<dbReference type="EMBL" id="FPKV01000001">
    <property type="protein sequence ID" value="SFZ89350.1"/>
    <property type="molecule type" value="Genomic_DNA"/>
</dbReference>
<evidence type="ECO:0000259" key="1">
    <source>
        <dbReference type="Pfam" id="PF07883"/>
    </source>
</evidence>
<feature type="domain" description="Cupin type-2" evidence="1">
    <location>
        <begin position="175"/>
        <end position="241"/>
    </location>
</feature>